<proteinExistence type="predicted"/>
<dbReference type="GO" id="GO:0003677">
    <property type="term" value="F:DNA binding"/>
    <property type="evidence" value="ECO:0007669"/>
    <property type="project" value="InterPro"/>
</dbReference>
<evidence type="ECO:0000256" key="4">
    <source>
        <dbReference type="ARBA" id="ARBA00023163"/>
    </source>
</evidence>
<accession>A0A6A6X6B4</accession>
<dbReference type="OrthoDB" id="2943660at2759"/>
<dbReference type="Gene3D" id="4.10.240.10">
    <property type="entry name" value="Zn(2)-C6 fungal-type DNA-binding domain"/>
    <property type="match status" value="1"/>
</dbReference>
<dbReference type="SMART" id="SM00066">
    <property type="entry name" value="GAL4"/>
    <property type="match status" value="1"/>
</dbReference>
<keyword evidence="3" id="KW-0805">Transcription regulation</keyword>
<evidence type="ECO:0000256" key="1">
    <source>
        <dbReference type="ARBA" id="ARBA00004123"/>
    </source>
</evidence>
<keyword evidence="4" id="KW-0804">Transcription</keyword>
<dbReference type="SUPFAM" id="SSF57701">
    <property type="entry name" value="Zn2/Cys6 DNA-binding domain"/>
    <property type="match status" value="1"/>
</dbReference>
<dbReference type="PANTHER" id="PTHR47338:SF10">
    <property type="entry name" value="TRANSCRIPTION FACTOR DOMAIN-CONTAINING PROTEIN-RELATED"/>
    <property type="match status" value="1"/>
</dbReference>
<keyword evidence="8" id="KW-1185">Reference proteome</keyword>
<dbReference type="EMBL" id="MU001997">
    <property type="protein sequence ID" value="KAF2791872.1"/>
    <property type="molecule type" value="Genomic_DNA"/>
</dbReference>
<keyword evidence="5" id="KW-0539">Nucleus</keyword>
<dbReference type="GO" id="GO:0000981">
    <property type="term" value="F:DNA-binding transcription factor activity, RNA polymerase II-specific"/>
    <property type="evidence" value="ECO:0007669"/>
    <property type="project" value="InterPro"/>
</dbReference>
<reference evidence="7" key="1">
    <citation type="journal article" date="2020" name="Stud. Mycol.">
        <title>101 Dothideomycetes genomes: a test case for predicting lifestyles and emergence of pathogens.</title>
        <authorList>
            <person name="Haridas S."/>
            <person name="Albert R."/>
            <person name="Binder M."/>
            <person name="Bloem J."/>
            <person name="Labutti K."/>
            <person name="Salamov A."/>
            <person name="Andreopoulos B."/>
            <person name="Baker S."/>
            <person name="Barry K."/>
            <person name="Bills G."/>
            <person name="Bluhm B."/>
            <person name="Cannon C."/>
            <person name="Castanera R."/>
            <person name="Culley D."/>
            <person name="Daum C."/>
            <person name="Ezra D."/>
            <person name="Gonzalez J."/>
            <person name="Henrissat B."/>
            <person name="Kuo A."/>
            <person name="Liang C."/>
            <person name="Lipzen A."/>
            <person name="Lutzoni F."/>
            <person name="Magnuson J."/>
            <person name="Mondo S."/>
            <person name="Nolan M."/>
            <person name="Ohm R."/>
            <person name="Pangilinan J."/>
            <person name="Park H.-J."/>
            <person name="Ramirez L."/>
            <person name="Alfaro M."/>
            <person name="Sun H."/>
            <person name="Tritt A."/>
            <person name="Yoshinaga Y."/>
            <person name="Zwiers L.-H."/>
            <person name="Turgeon B."/>
            <person name="Goodwin S."/>
            <person name="Spatafora J."/>
            <person name="Crous P."/>
            <person name="Grigoriev I."/>
        </authorList>
    </citation>
    <scope>NUCLEOTIDE SEQUENCE</scope>
    <source>
        <strain evidence="7">CBS 109.77</strain>
    </source>
</reference>
<feature type="domain" description="Zn(2)-C6 fungal-type" evidence="6">
    <location>
        <begin position="16"/>
        <end position="46"/>
    </location>
</feature>
<protein>
    <recommendedName>
        <fullName evidence="6">Zn(2)-C6 fungal-type domain-containing protein</fullName>
    </recommendedName>
</protein>
<dbReference type="PROSITE" id="PS50048">
    <property type="entry name" value="ZN2_CY6_FUNGAL_2"/>
    <property type="match status" value="1"/>
</dbReference>
<evidence type="ECO:0000313" key="7">
    <source>
        <dbReference type="EMBL" id="KAF2791872.1"/>
    </source>
</evidence>
<dbReference type="SMART" id="SM00906">
    <property type="entry name" value="Fungal_trans"/>
    <property type="match status" value="1"/>
</dbReference>
<dbReference type="CDD" id="cd00067">
    <property type="entry name" value="GAL4"/>
    <property type="match status" value="1"/>
</dbReference>
<gene>
    <name evidence="7" type="ORF">K505DRAFT_363411</name>
</gene>
<dbReference type="GO" id="GO:0006351">
    <property type="term" value="P:DNA-templated transcription"/>
    <property type="evidence" value="ECO:0007669"/>
    <property type="project" value="InterPro"/>
</dbReference>
<dbReference type="InterPro" id="IPR001138">
    <property type="entry name" value="Zn2Cys6_DnaBD"/>
</dbReference>
<comment type="subcellular location">
    <subcellularLocation>
        <location evidence="1">Nucleus</location>
    </subcellularLocation>
</comment>
<dbReference type="InterPro" id="IPR036864">
    <property type="entry name" value="Zn2-C6_fun-type_DNA-bd_sf"/>
</dbReference>
<evidence type="ECO:0000256" key="5">
    <source>
        <dbReference type="ARBA" id="ARBA00023242"/>
    </source>
</evidence>
<evidence type="ECO:0000313" key="8">
    <source>
        <dbReference type="Proteomes" id="UP000799757"/>
    </source>
</evidence>
<dbReference type="InterPro" id="IPR050815">
    <property type="entry name" value="TF_fung"/>
</dbReference>
<dbReference type="InterPro" id="IPR007219">
    <property type="entry name" value="XnlR_reg_dom"/>
</dbReference>
<dbReference type="PANTHER" id="PTHR47338">
    <property type="entry name" value="ZN(II)2CYS6 TRANSCRIPTION FACTOR (EUROFUNG)-RELATED"/>
    <property type="match status" value="1"/>
</dbReference>
<keyword evidence="2" id="KW-0479">Metal-binding</keyword>
<dbReference type="Pfam" id="PF00172">
    <property type="entry name" value="Zn_clus"/>
    <property type="match status" value="1"/>
</dbReference>
<dbReference type="GO" id="GO:0008270">
    <property type="term" value="F:zinc ion binding"/>
    <property type="evidence" value="ECO:0007669"/>
    <property type="project" value="InterPro"/>
</dbReference>
<name>A0A6A6X6B4_9PLEO</name>
<sequence>MQALTFPASVSKRKQACKRCRQRKKRCDGEKPSCSLCCKWGTKCEYNVPAASTLDAYIPLLQNPGAIQPMQASFPPDFEQHGALDFMQYPGMNFDFSGASLDPTSSEQPGYPTPLSGSCSLPNDSLFEFTPDITAPAGLPPHTILLELVDLFFERFYHNFPCFHKATFLEQVRNKQIQTQAPLVLYAICTISARHHHDPIVRGQQDSWYEQAKSIYERTKRDPEPALRAIQAVLCLVFYAWTVGDFSAGWLYLGKAWRQAVALGFNRMDGNRETFYIRVPQWPKTAVEKEEYRRTLWVLFIMDRAYSWPTGWPTAIEERQFKIDIPIEETLFQDMNSETASSAVENTPFTRSIDTLVSCSSSASHPVNLFHYLAVAHVILGRLAEHIHSLHDSPGSPEYARDAKELDADLVKFRLSLPRSATSIIEASDGNRGLIIWLNITLNMMAILLHHRCDDEKETQEQFARAVIAAKNTLQIVKDASRISPDLLLSAHVGASIYIAACILVIQWRTSGDESLKADIDLFGFVFDRFNEVYFFLGLKLKLALEYNLKNSSEEHIRILRETGFRGLLGDCSKWNFIKAEMDKVGVGHKLT</sequence>
<evidence type="ECO:0000256" key="2">
    <source>
        <dbReference type="ARBA" id="ARBA00022723"/>
    </source>
</evidence>
<dbReference type="Proteomes" id="UP000799757">
    <property type="component" value="Unassembled WGS sequence"/>
</dbReference>
<dbReference type="GO" id="GO:0005634">
    <property type="term" value="C:nucleus"/>
    <property type="evidence" value="ECO:0007669"/>
    <property type="project" value="UniProtKB-SubCell"/>
</dbReference>
<dbReference type="Pfam" id="PF04082">
    <property type="entry name" value="Fungal_trans"/>
    <property type="match status" value="1"/>
</dbReference>
<evidence type="ECO:0000256" key="3">
    <source>
        <dbReference type="ARBA" id="ARBA00023015"/>
    </source>
</evidence>
<dbReference type="AlphaFoldDB" id="A0A6A6X6B4"/>
<organism evidence="7 8">
    <name type="scientific">Melanomma pulvis-pyrius CBS 109.77</name>
    <dbReference type="NCBI Taxonomy" id="1314802"/>
    <lineage>
        <taxon>Eukaryota</taxon>
        <taxon>Fungi</taxon>
        <taxon>Dikarya</taxon>
        <taxon>Ascomycota</taxon>
        <taxon>Pezizomycotina</taxon>
        <taxon>Dothideomycetes</taxon>
        <taxon>Pleosporomycetidae</taxon>
        <taxon>Pleosporales</taxon>
        <taxon>Melanommataceae</taxon>
        <taxon>Melanomma</taxon>
    </lineage>
</organism>
<dbReference type="PROSITE" id="PS00463">
    <property type="entry name" value="ZN2_CY6_FUNGAL_1"/>
    <property type="match status" value="1"/>
</dbReference>
<dbReference type="CDD" id="cd12148">
    <property type="entry name" value="fungal_TF_MHR"/>
    <property type="match status" value="1"/>
</dbReference>
<evidence type="ECO:0000259" key="6">
    <source>
        <dbReference type="PROSITE" id="PS50048"/>
    </source>
</evidence>